<evidence type="ECO:0000259" key="3">
    <source>
        <dbReference type="Pfam" id="PF12146"/>
    </source>
</evidence>
<dbReference type="Gene3D" id="3.40.50.1820">
    <property type="entry name" value="alpha/beta hydrolase"/>
    <property type="match status" value="1"/>
</dbReference>
<dbReference type="Pfam" id="PF12146">
    <property type="entry name" value="Hydrolase_4"/>
    <property type="match status" value="1"/>
</dbReference>
<dbReference type="SUPFAM" id="SSF53474">
    <property type="entry name" value="alpha/beta-Hydrolases"/>
    <property type="match status" value="1"/>
</dbReference>
<evidence type="ECO:0000313" key="4">
    <source>
        <dbReference type="EMBL" id="TDE13671.1"/>
    </source>
</evidence>
<dbReference type="InterPro" id="IPR029058">
    <property type="entry name" value="AB_hydrolase_fold"/>
</dbReference>
<comment type="caution">
    <text evidence="4">The sequence shown here is derived from an EMBL/GenBank/DDBJ whole genome shotgun (WGS) entry which is preliminary data.</text>
</comment>
<dbReference type="Proteomes" id="UP000294850">
    <property type="component" value="Unassembled WGS sequence"/>
</dbReference>
<keyword evidence="2" id="KW-0732">Signal</keyword>
<dbReference type="InterPro" id="IPR022742">
    <property type="entry name" value="Hydrolase_4"/>
</dbReference>
<feature type="signal peptide" evidence="2">
    <location>
        <begin position="1"/>
        <end position="19"/>
    </location>
</feature>
<keyword evidence="1 4" id="KW-0378">Hydrolase</keyword>
<keyword evidence="5" id="KW-1185">Reference proteome</keyword>
<accession>A0A4R5DNT7</accession>
<dbReference type="AlphaFoldDB" id="A0A4R5DNT7"/>
<sequence length="462" mass="49675">MKKHFLILFIALSAVSVSAQQMQGIWAGSLKIPGGQVDIIFNISQEANVYQATMDIPAQGAKGIRASSVAQDGKRITINLDAIKVVYAGEMVSDSLVNGEWQQSGMKLPLNLARTDAAKAGPNRPQTPKSPFPYEAKEVSFENKKSGIKLAGTLTVPRGNGTFPAVILVSGSGPQNRDSEIFGHKSFAVIADYLTRNGIAVLRYDDRGVGQSGGAFSKALTYDFAEDAAAALEYLRAEQKMNPKKVGLIGHSEGGLVGPIVASGNSSPDFLVLLAAPAMEIDELMLEQARLIGEKSGASADNLKLQAETNAKAFALLKNGPVTDSTLKKIEDVFVGQLTALSKGSATETAIRQQAKQIMKTFNPWFIGFMNLKPKEYLGKVTGPVLALNGSKDLQVPPKQNLEVMRNILGKNPKVQLTAMELPDLNHLFQTANTGNVSEYGQIEETFSPTALKIISDWILMR</sequence>
<protein>
    <submittedName>
        <fullName evidence="4">Alpha/beta fold hydrolase</fullName>
    </submittedName>
</protein>
<dbReference type="RefSeq" id="WP_131959548.1">
    <property type="nucleotide sequence ID" value="NZ_SMFL01000006.1"/>
</dbReference>
<feature type="chain" id="PRO_5020518943" evidence="2">
    <location>
        <begin position="20"/>
        <end position="462"/>
    </location>
</feature>
<dbReference type="InterPro" id="IPR053145">
    <property type="entry name" value="AB_hydrolase_Est10"/>
</dbReference>
<dbReference type="GO" id="GO:0052689">
    <property type="term" value="F:carboxylic ester hydrolase activity"/>
    <property type="evidence" value="ECO:0007669"/>
    <property type="project" value="TreeGrafter"/>
</dbReference>
<organism evidence="4 5">
    <name type="scientific">Dyadobacter psychrotolerans</name>
    <dbReference type="NCBI Taxonomy" id="2541721"/>
    <lineage>
        <taxon>Bacteria</taxon>
        <taxon>Pseudomonadati</taxon>
        <taxon>Bacteroidota</taxon>
        <taxon>Cytophagia</taxon>
        <taxon>Cytophagales</taxon>
        <taxon>Spirosomataceae</taxon>
        <taxon>Dyadobacter</taxon>
    </lineage>
</organism>
<evidence type="ECO:0000256" key="1">
    <source>
        <dbReference type="ARBA" id="ARBA00022801"/>
    </source>
</evidence>
<reference evidence="4 5" key="1">
    <citation type="submission" date="2019-03" db="EMBL/GenBank/DDBJ databases">
        <title>Dyadobacter AR-3-6 sp. nov., isolated from arctic soil.</title>
        <authorList>
            <person name="Chaudhary D.K."/>
        </authorList>
    </citation>
    <scope>NUCLEOTIDE SEQUENCE [LARGE SCALE GENOMIC DNA]</scope>
    <source>
        <strain evidence="4 5">AR-3-6</strain>
    </source>
</reference>
<dbReference type="PANTHER" id="PTHR43265:SF1">
    <property type="entry name" value="ESTERASE ESTD"/>
    <property type="match status" value="1"/>
</dbReference>
<dbReference type="OrthoDB" id="9809549at2"/>
<proteinExistence type="predicted"/>
<dbReference type="PANTHER" id="PTHR43265">
    <property type="entry name" value="ESTERASE ESTD"/>
    <property type="match status" value="1"/>
</dbReference>
<dbReference type="InterPro" id="IPR002471">
    <property type="entry name" value="Pept_S9_AS"/>
</dbReference>
<name>A0A4R5DNT7_9BACT</name>
<dbReference type="GO" id="GO:0004252">
    <property type="term" value="F:serine-type endopeptidase activity"/>
    <property type="evidence" value="ECO:0007669"/>
    <property type="project" value="InterPro"/>
</dbReference>
<gene>
    <name evidence="4" type="ORF">E0F88_17360</name>
</gene>
<feature type="domain" description="Serine aminopeptidase S33" evidence="3">
    <location>
        <begin position="187"/>
        <end position="312"/>
    </location>
</feature>
<evidence type="ECO:0000256" key="2">
    <source>
        <dbReference type="SAM" id="SignalP"/>
    </source>
</evidence>
<dbReference type="GO" id="GO:0006508">
    <property type="term" value="P:proteolysis"/>
    <property type="evidence" value="ECO:0007669"/>
    <property type="project" value="InterPro"/>
</dbReference>
<dbReference type="EMBL" id="SMFL01000006">
    <property type="protein sequence ID" value="TDE13671.1"/>
    <property type="molecule type" value="Genomic_DNA"/>
</dbReference>
<evidence type="ECO:0000313" key="5">
    <source>
        <dbReference type="Proteomes" id="UP000294850"/>
    </source>
</evidence>
<dbReference type="PROSITE" id="PS00708">
    <property type="entry name" value="PRO_ENDOPEP_SER"/>
    <property type="match status" value="1"/>
</dbReference>